<sequence length="634" mass="70591">MTTASNSEGKTGGGQTEQERGSFEIPGFDPTLVDPYIVKDPEALAVNFARALENLGKAASTWIAPRERGEITETGSEPAVEMIKTLSSVSEYWMGDPKRNLEAQTQLMSSLFGVWMKSLNKLSASVNAPTQADTPPEPIKDKRFADADWQRNPFFDFLRQAYLVVSDWAEKLVENTEGLDEHTRHKAAFYMRQMTAALSPANFIMTNPQLYRETIATHGANLAKGMKMFAEDVAAGKGDLKLRQTDTSKFALGENMALTPGKVIARSDVCEVIQYEPSTEKVLKRPLLICPPWINKFYILDLNPQKSFIKWCVDQGHTVFVISWVNPDERHANKDWLSYIREGVDFALDAVEKSTGEKKVNAIGYCVGGTLLSAAMALHAKEGDTRIASATLFTTQVDFTFAGDLKVFVDEEQVRNLEERMRIKGYLDGSKMATAFNMLRSSELIWPYFVNNYLKGQDPSAFDLLFWNADSTRMGAANHSFYLRNCYLENNLAKDRMELDGKTLSLKDVKVPIYNLATKEDHIAPAKSVFVGSGCFGGPVTYVMSGSGHIAGVVNPPDKMKYQYWTGGQPNGDFAAVNFENWVATAEESPGSWWPHWQGWIESLDKRRTAARKPGGTTMNAIADAPGTYVLERV</sequence>
<dbReference type="InterPro" id="IPR010941">
    <property type="entry name" value="PhaC_N"/>
</dbReference>
<comment type="caution">
    <text evidence="7">The sequence shown here is derived from an EMBL/GenBank/DDBJ whole genome shotgun (WGS) entry which is preliminary data.</text>
</comment>
<dbReference type="AlphaFoldDB" id="A0A4S4A7T8"/>
<dbReference type="Pfam" id="PF07167">
    <property type="entry name" value="PhaC_N"/>
    <property type="match status" value="1"/>
</dbReference>
<dbReference type="Proteomes" id="UP000310754">
    <property type="component" value="Unassembled WGS sequence"/>
</dbReference>
<accession>A0A4S4A7T8</accession>
<keyword evidence="2" id="KW-0963">Cytoplasm</keyword>
<dbReference type="GO" id="GO:0005737">
    <property type="term" value="C:cytoplasm"/>
    <property type="evidence" value="ECO:0007669"/>
    <property type="project" value="UniProtKB-SubCell"/>
</dbReference>
<evidence type="ECO:0000256" key="4">
    <source>
        <dbReference type="ARBA" id="ARBA00023315"/>
    </source>
</evidence>
<evidence type="ECO:0000256" key="5">
    <source>
        <dbReference type="SAM" id="MobiDB-lite"/>
    </source>
</evidence>
<feature type="region of interest" description="Disordered" evidence="5">
    <location>
        <begin position="1"/>
        <end position="25"/>
    </location>
</feature>
<dbReference type="PANTHER" id="PTHR36837">
    <property type="entry name" value="POLY(3-HYDROXYALKANOATE) POLYMERASE SUBUNIT PHAC"/>
    <property type="match status" value="1"/>
</dbReference>
<dbReference type="SUPFAM" id="SSF53474">
    <property type="entry name" value="alpha/beta-Hydrolases"/>
    <property type="match status" value="1"/>
</dbReference>
<dbReference type="NCBIfam" id="TIGR01838">
    <property type="entry name" value="PHA_synth_I"/>
    <property type="match status" value="1"/>
</dbReference>
<dbReference type="GO" id="GO:0016746">
    <property type="term" value="F:acyltransferase activity"/>
    <property type="evidence" value="ECO:0007669"/>
    <property type="project" value="UniProtKB-KW"/>
</dbReference>
<dbReference type="InterPro" id="IPR051321">
    <property type="entry name" value="PHA/PHB_synthase"/>
</dbReference>
<gene>
    <name evidence="7" type="primary">phaC</name>
    <name evidence="7" type="ORF">E6C51_02815</name>
</gene>
<name>A0A4S4A7T8_9HYPH</name>
<keyword evidence="3" id="KW-0808">Transferase</keyword>
<dbReference type="EMBL" id="SSOA01000001">
    <property type="protein sequence ID" value="THF54046.1"/>
    <property type="molecule type" value="Genomic_DNA"/>
</dbReference>
<evidence type="ECO:0000256" key="2">
    <source>
        <dbReference type="ARBA" id="ARBA00022490"/>
    </source>
</evidence>
<dbReference type="InterPro" id="IPR029058">
    <property type="entry name" value="AB_hydrolase_fold"/>
</dbReference>
<dbReference type="GO" id="GO:0042619">
    <property type="term" value="P:poly-hydroxybutyrate biosynthetic process"/>
    <property type="evidence" value="ECO:0007669"/>
    <property type="project" value="InterPro"/>
</dbReference>
<evidence type="ECO:0000256" key="1">
    <source>
        <dbReference type="ARBA" id="ARBA00004496"/>
    </source>
</evidence>
<organism evidence="7 8">
    <name type="scientific">Allorhizobium terrae</name>
    <dbReference type="NCBI Taxonomy" id="1848972"/>
    <lineage>
        <taxon>Bacteria</taxon>
        <taxon>Pseudomonadati</taxon>
        <taxon>Pseudomonadota</taxon>
        <taxon>Alphaproteobacteria</taxon>
        <taxon>Hyphomicrobiales</taxon>
        <taxon>Rhizobiaceae</taxon>
        <taxon>Rhizobium/Agrobacterium group</taxon>
        <taxon>Allorhizobium</taxon>
    </lineage>
</organism>
<evidence type="ECO:0000256" key="3">
    <source>
        <dbReference type="ARBA" id="ARBA00022679"/>
    </source>
</evidence>
<evidence type="ECO:0000259" key="6">
    <source>
        <dbReference type="Pfam" id="PF07167"/>
    </source>
</evidence>
<dbReference type="PANTHER" id="PTHR36837:SF5">
    <property type="entry name" value="POLY-3-HYDROXYBUTYRATE SYNTHASE"/>
    <property type="match status" value="1"/>
</dbReference>
<protein>
    <submittedName>
        <fullName evidence="7">Class I poly(R)-hydroxyalkanoic acid synthase</fullName>
    </submittedName>
</protein>
<feature type="domain" description="Poly-beta-hydroxybutyrate polymerase N-terminal" evidence="6">
    <location>
        <begin position="140"/>
        <end position="312"/>
    </location>
</feature>
<keyword evidence="8" id="KW-1185">Reference proteome</keyword>
<keyword evidence="4" id="KW-0012">Acyltransferase</keyword>
<evidence type="ECO:0000313" key="8">
    <source>
        <dbReference type="Proteomes" id="UP000310754"/>
    </source>
</evidence>
<dbReference type="Gene3D" id="3.40.50.1820">
    <property type="entry name" value="alpha/beta hydrolase"/>
    <property type="match status" value="1"/>
</dbReference>
<proteinExistence type="predicted"/>
<dbReference type="InterPro" id="IPR010963">
    <property type="entry name" value="PHA_synth_I"/>
</dbReference>
<comment type="subcellular location">
    <subcellularLocation>
        <location evidence="1">Cytoplasm</location>
    </subcellularLocation>
</comment>
<reference evidence="7 8" key="1">
    <citation type="submission" date="2019-04" db="EMBL/GenBank/DDBJ databases">
        <title>Rhizobium terrae sp. nov., isolated from a paddy soil.</title>
        <authorList>
            <person name="Lin S.-Y."/>
            <person name="Hameed A."/>
            <person name="Huang H.-I."/>
            <person name="Young C.-C."/>
        </authorList>
    </citation>
    <scope>NUCLEOTIDE SEQUENCE [LARGE SCALE GENOMIC DNA]</scope>
    <source>
        <strain evidence="7 8">CC-HIH110</strain>
    </source>
</reference>
<evidence type="ECO:0000313" key="7">
    <source>
        <dbReference type="EMBL" id="THF54046.1"/>
    </source>
</evidence>